<feature type="transmembrane region" description="Helical" evidence="3">
    <location>
        <begin position="100"/>
        <end position="118"/>
    </location>
</feature>
<dbReference type="InterPro" id="IPR011990">
    <property type="entry name" value="TPR-like_helical_dom_sf"/>
</dbReference>
<feature type="transmembrane region" description="Helical" evidence="3">
    <location>
        <begin position="161"/>
        <end position="180"/>
    </location>
</feature>
<feature type="transmembrane region" description="Helical" evidence="3">
    <location>
        <begin position="285"/>
        <end position="305"/>
    </location>
</feature>
<name>A0A1J5SUL2_9ZZZZ</name>
<accession>A0A1J5SUL2</accession>
<evidence type="ECO:0000256" key="3">
    <source>
        <dbReference type="SAM" id="Phobius"/>
    </source>
</evidence>
<evidence type="ECO:0008006" key="5">
    <source>
        <dbReference type="Google" id="ProtNLM"/>
    </source>
</evidence>
<comment type="caution">
    <text evidence="4">The sequence shown here is derived from an EMBL/GenBank/DDBJ whole genome shotgun (WGS) entry which is preliminary data.</text>
</comment>
<feature type="transmembrane region" description="Helical" evidence="3">
    <location>
        <begin position="12"/>
        <end position="31"/>
    </location>
</feature>
<dbReference type="PANTHER" id="PTHR44227">
    <property type="match status" value="1"/>
</dbReference>
<sequence>MKLKPSLQRGTWISIGLCVVLVAAVLALYAHTTGFRFVMFDDDNNIYLNPMICAPDLRFLTWMVTEASRMPRYLPLGWLGFSCVFAAGGLDPAWWHAANIGLHATNAVLAFAVFSRLLPRRAPAGSRADSAWRAWCAAAGAAFWALHPLRVESVAWASGQLYLHATAWALVSTLAFQIALERRRDGRPSFGSFLVSALACAASLFTYPLAFGLPVVLAIIALAMPNGGRSGEKPPLSRRRIFGLVAPHLVLAVAVLGMALAVRIGQVGLWKPVASTSSFGVGARLAQASYLVVRYLGLSVAPVGLTPADDLLQSFDPASALFVGSVVLALGLTAAAWFLRRRLPALGWLWLAYLALLTPFMGFLEHPYYPCDRYTYLPGLVLAAGVTLALGTIASSRGRVTALGATLVLVGVYSTLSYKQTAVWRDNHTLFGRIVQRARTERLRDYFEGRLAWSDALLGNTNGYAARIARLAAAHPGDSDLAAIRRRVATLDATPANAAEGLSPLARELQRMALEDAKSGRLFDAEQRLRYALSLSPTFSEARYNLAVILAQRGLPRDAVAQFLWAIAPRSGLVLANAQKTRMFGILATAFEAAGEPRWALACQHAKVR</sequence>
<reference evidence="4" key="1">
    <citation type="submission" date="2016-10" db="EMBL/GenBank/DDBJ databases">
        <title>Sequence of Gallionella enrichment culture.</title>
        <authorList>
            <person name="Poehlein A."/>
            <person name="Muehling M."/>
            <person name="Daniel R."/>
        </authorList>
    </citation>
    <scope>NUCLEOTIDE SEQUENCE</scope>
</reference>
<feature type="transmembrane region" description="Helical" evidence="3">
    <location>
        <begin position="76"/>
        <end position="94"/>
    </location>
</feature>
<gene>
    <name evidence="4" type="ORF">GALL_141430</name>
</gene>
<organism evidence="4">
    <name type="scientific">mine drainage metagenome</name>
    <dbReference type="NCBI Taxonomy" id="410659"/>
    <lineage>
        <taxon>unclassified sequences</taxon>
        <taxon>metagenomes</taxon>
        <taxon>ecological metagenomes</taxon>
    </lineage>
</organism>
<dbReference type="EMBL" id="MLJW01000063">
    <property type="protein sequence ID" value="OIR03726.1"/>
    <property type="molecule type" value="Genomic_DNA"/>
</dbReference>
<keyword evidence="3" id="KW-0812">Transmembrane</keyword>
<feature type="transmembrane region" description="Helical" evidence="3">
    <location>
        <begin position="317"/>
        <end position="339"/>
    </location>
</feature>
<feature type="transmembrane region" description="Helical" evidence="3">
    <location>
        <begin position="241"/>
        <end position="264"/>
    </location>
</feature>
<keyword evidence="1" id="KW-0677">Repeat</keyword>
<keyword evidence="2" id="KW-0802">TPR repeat</keyword>
<proteinExistence type="predicted"/>
<feature type="transmembrane region" description="Helical" evidence="3">
    <location>
        <begin position="400"/>
        <end position="418"/>
    </location>
</feature>
<evidence type="ECO:0000313" key="4">
    <source>
        <dbReference type="EMBL" id="OIR03726.1"/>
    </source>
</evidence>
<dbReference type="AlphaFoldDB" id="A0A1J5SUL2"/>
<keyword evidence="3" id="KW-0472">Membrane</keyword>
<evidence type="ECO:0000256" key="2">
    <source>
        <dbReference type="ARBA" id="ARBA00022803"/>
    </source>
</evidence>
<dbReference type="Gene3D" id="1.25.40.10">
    <property type="entry name" value="Tetratricopeptide repeat domain"/>
    <property type="match status" value="1"/>
</dbReference>
<feature type="transmembrane region" description="Helical" evidence="3">
    <location>
        <begin position="376"/>
        <end position="393"/>
    </location>
</feature>
<feature type="transmembrane region" description="Helical" evidence="3">
    <location>
        <begin position="346"/>
        <end position="364"/>
    </location>
</feature>
<protein>
    <recommendedName>
        <fullName evidence="5">Tetratricopeptide repeat protein</fullName>
    </recommendedName>
</protein>
<keyword evidence="3" id="KW-1133">Transmembrane helix</keyword>
<feature type="transmembrane region" description="Helical" evidence="3">
    <location>
        <begin position="192"/>
        <end position="221"/>
    </location>
</feature>
<dbReference type="PANTHER" id="PTHR44227:SF3">
    <property type="entry name" value="PROTEIN O-MANNOSYL-TRANSFERASE TMTC4"/>
    <property type="match status" value="1"/>
</dbReference>
<feature type="transmembrane region" description="Helical" evidence="3">
    <location>
        <begin position="130"/>
        <end position="149"/>
    </location>
</feature>
<evidence type="ECO:0000256" key="1">
    <source>
        <dbReference type="ARBA" id="ARBA00022737"/>
    </source>
</evidence>
<dbReference type="SUPFAM" id="SSF48452">
    <property type="entry name" value="TPR-like"/>
    <property type="match status" value="1"/>
</dbReference>
<dbReference type="InterPro" id="IPR052346">
    <property type="entry name" value="O-mannosyl-transferase_TMTC"/>
</dbReference>